<feature type="domain" description="RRM" evidence="3">
    <location>
        <begin position="22"/>
        <end position="77"/>
    </location>
</feature>
<name>A0A8B9YXQ9_9AVES</name>
<evidence type="ECO:0000256" key="2">
    <source>
        <dbReference type="SAM" id="SignalP"/>
    </source>
</evidence>
<feature type="signal peptide" evidence="2">
    <location>
        <begin position="1"/>
        <end position="22"/>
    </location>
</feature>
<proteinExistence type="predicted"/>
<dbReference type="Proteomes" id="UP000694555">
    <property type="component" value="Unplaced"/>
</dbReference>
<dbReference type="Ensembl" id="ENSBJAT00000000355.1">
    <property type="protein sequence ID" value="ENSBJAP00000000345.1"/>
    <property type="gene ID" value="ENSBJAG00000000319.1"/>
</dbReference>
<dbReference type="Pfam" id="PF00076">
    <property type="entry name" value="RRM_1"/>
    <property type="match status" value="1"/>
</dbReference>
<dbReference type="AlphaFoldDB" id="A0A8B9YXQ9"/>
<organism evidence="4 5">
    <name type="scientific">Buteo japonicus</name>
    <dbReference type="NCBI Taxonomy" id="224669"/>
    <lineage>
        <taxon>Eukaryota</taxon>
        <taxon>Metazoa</taxon>
        <taxon>Chordata</taxon>
        <taxon>Craniata</taxon>
        <taxon>Vertebrata</taxon>
        <taxon>Euteleostomi</taxon>
        <taxon>Archelosauria</taxon>
        <taxon>Archosauria</taxon>
        <taxon>Dinosauria</taxon>
        <taxon>Saurischia</taxon>
        <taxon>Theropoda</taxon>
        <taxon>Coelurosauria</taxon>
        <taxon>Aves</taxon>
        <taxon>Neognathae</taxon>
        <taxon>Neoaves</taxon>
        <taxon>Telluraves</taxon>
        <taxon>Accipitrimorphae</taxon>
        <taxon>Accipitriformes</taxon>
        <taxon>Accipitridae</taxon>
        <taxon>Accipitrinae</taxon>
        <taxon>Buteo</taxon>
    </lineage>
</organism>
<reference evidence="4" key="1">
    <citation type="submission" date="2025-08" db="UniProtKB">
        <authorList>
            <consortium name="Ensembl"/>
        </authorList>
    </citation>
    <scope>IDENTIFICATION</scope>
</reference>
<dbReference type="Gene3D" id="3.30.70.330">
    <property type="match status" value="1"/>
</dbReference>
<dbReference type="PROSITE" id="PS50102">
    <property type="entry name" value="RRM"/>
    <property type="match status" value="1"/>
</dbReference>
<keyword evidence="2" id="KW-0732">Signal</keyword>
<reference evidence="4" key="2">
    <citation type="submission" date="2025-09" db="UniProtKB">
        <authorList>
            <consortium name="Ensembl"/>
        </authorList>
    </citation>
    <scope>IDENTIFICATION</scope>
</reference>
<dbReference type="InterPro" id="IPR035979">
    <property type="entry name" value="RBD_domain_sf"/>
</dbReference>
<evidence type="ECO:0000259" key="3">
    <source>
        <dbReference type="PROSITE" id="PS50102"/>
    </source>
</evidence>
<dbReference type="InterPro" id="IPR012677">
    <property type="entry name" value="Nucleotide-bd_a/b_plait_sf"/>
</dbReference>
<evidence type="ECO:0000256" key="1">
    <source>
        <dbReference type="PROSITE-ProRule" id="PRU00176"/>
    </source>
</evidence>
<sequence>MVRGGGCLAFLLILLFFSPELKKSLYAIFSQFGQILDILVSCSLKMRGQAFIIFKEISSATNALCSMQGFPFYNKPMVSPTTPTKILVEPPQILMELPPDPRGDIPNPHGAPEITIELSQIPIEPLQILVEPPKSLWNHPKSLWGSPNPW</sequence>
<feature type="chain" id="PRO_5034956173" description="RRM domain-containing protein" evidence="2">
    <location>
        <begin position="23"/>
        <end position="150"/>
    </location>
</feature>
<keyword evidence="1" id="KW-0694">RNA-binding</keyword>
<accession>A0A8B9YXQ9</accession>
<keyword evidence="5" id="KW-1185">Reference proteome</keyword>
<evidence type="ECO:0000313" key="5">
    <source>
        <dbReference type="Proteomes" id="UP000694555"/>
    </source>
</evidence>
<evidence type="ECO:0000313" key="4">
    <source>
        <dbReference type="Ensembl" id="ENSBJAP00000000345.1"/>
    </source>
</evidence>
<dbReference type="SUPFAM" id="SSF54928">
    <property type="entry name" value="RNA-binding domain, RBD"/>
    <property type="match status" value="1"/>
</dbReference>
<dbReference type="InterPro" id="IPR000504">
    <property type="entry name" value="RRM_dom"/>
</dbReference>
<protein>
    <recommendedName>
        <fullName evidence="3">RRM domain-containing protein</fullName>
    </recommendedName>
</protein>
<dbReference type="GO" id="GO:0003723">
    <property type="term" value="F:RNA binding"/>
    <property type="evidence" value="ECO:0007669"/>
    <property type="project" value="UniProtKB-UniRule"/>
</dbReference>